<dbReference type="Gene3D" id="3.30.420.10">
    <property type="entry name" value="Ribonuclease H-like superfamily/Ribonuclease H"/>
    <property type="match status" value="1"/>
</dbReference>
<keyword evidence="1" id="KW-0862">Zinc</keyword>
<comment type="caution">
    <text evidence="4">The sequence shown here is derived from an EMBL/GenBank/DDBJ whole genome shotgun (WGS) entry which is preliminary data.</text>
</comment>
<dbReference type="InterPro" id="IPR002156">
    <property type="entry name" value="RNaseH_domain"/>
</dbReference>
<evidence type="ECO:0000313" key="5">
    <source>
        <dbReference type="Proteomes" id="UP001552299"/>
    </source>
</evidence>
<dbReference type="InterPro" id="IPR012337">
    <property type="entry name" value="RNaseH-like_sf"/>
</dbReference>
<dbReference type="InterPro" id="IPR036691">
    <property type="entry name" value="Endo/exonu/phosph_ase_sf"/>
</dbReference>
<keyword evidence="1" id="KW-0479">Metal-binding</keyword>
<gene>
    <name evidence="4" type="ORF">M5K25_003616</name>
</gene>
<evidence type="ECO:0000256" key="2">
    <source>
        <dbReference type="SAM" id="MobiDB-lite"/>
    </source>
</evidence>
<dbReference type="InterPro" id="IPR026960">
    <property type="entry name" value="RVT-Znf"/>
</dbReference>
<proteinExistence type="predicted"/>
<dbReference type="Proteomes" id="UP001552299">
    <property type="component" value="Unassembled WGS sequence"/>
</dbReference>
<evidence type="ECO:0000256" key="1">
    <source>
        <dbReference type="PROSITE-ProRule" id="PRU00047"/>
    </source>
</evidence>
<protein>
    <recommendedName>
        <fullName evidence="3">CCHC-type domain-containing protein</fullName>
    </recommendedName>
</protein>
<dbReference type="InterPro" id="IPR044730">
    <property type="entry name" value="RNase_H-like_dom_plant"/>
</dbReference>
<evidence type="ECO:0000259" key="3">
    <source>
        <dbReference type="PROSITE" id="PS50158"/>
    </source>
</evidence>
<accession>A0ABD0VKL9</accession>
<dbReference type="InterPro" id="IPR001878">
    <property type="entry name" value="Znf_CCHC"/>
</dbReference>
<keyword evidence="1" id="KW-0863">Zinc-finger</keyword>
<dbReference type="PANTHER" id="PTHR31286:SF99">
    <property type="entry name" value="DUF4283 DOMAIN-CONTAINING PROTEIN"/>
    <property type="match status" value="1"/>
</dbReference>
<dbReference type="Pfam" id="PF14111">
    <property type="entry name" value="DUF4283"/>
    <property type="match status" value="1"/>
</dbReference>
<dbReference type="InterPro" id="IPR005135">
    <property type="entry name" value="Endo/exonuclease/phosphatase"/>
</dbReference>
<dbReference type="Gene3D" id="3.60.10.10">
    <property type="entry name" value="Endonuclease/exonuclease/phosphatase"/>
    <property type="match status" value="1"/>
</dbReference>
<dbReference type="GO" id="GO:0008270">
    <property type="term" value="F:zinc ion binding"/>
    <property type="evidence" value="ECO:0007669"/>
    <property type="project" value="UniProtKB-KW"/>
</dbReference>
<name>A0ABD0VKL9_DENTH</name>
<dbReference type="SUPFAM" id="SSF53098">
    <property type="entry name" value="Ribonuclease H-like"/>
    <property type="match status" value="1"/>
</dbReference>
<dbReference type="CDD" id="cd06222">
    <property type="entry name" value="RNase_H_like"/>
    <property type="match status" value="1"/>
</dbReference>
<organism evidence="4 5">
    <name type="scientific">Dendrobium thyrsiflorum</name>
    <name type="common">Pinecone-like raceme dendrobium</name>
    <name type="synonym">Orchid</name>
    <dbReference type="NCBI Taxonomy" id="117978"/>
    <lineage>
        <taxon>Eukaryota</taxon>
        <taxon>Viridiplantae</taxon>
        <taxon>Streptophyta</taxon>
        <taxon>Embryophyta</taxon>
        <taxon>Tracheophyta</taxon>
        <taxon>Spermatophyta</taxon>
        <taxon>Magnoliopsida</taxon>
        <taxon>Liliopsida</taxon>
        <taxon>Asparagales</taxon>
        <taxon>Orchidaceae</taxon>
        <taxon>Epidendroideae</taxon>
        <taxon>Malaxideae</taxon>
        <taxon>Dendrobiinae</taxon>
        <taxon>Dendrobium</taxon>
    </lineage>
</organism>
<dbReference type="PANTHER" id="PTHR31286">
    <property type="entry name" value="GLYCINE-RICH CELL WALL STRUCTURAL PROTEIN 1.8-LIKE"/>
    <property type="match status" value="1"/>
</dbReference>
<dbReference type="InterPro" id="IPR025558">
    <property type="entry name" value="DUF4283"/>
</dbReference>
<feature type="region of interest" description="Disordered" evidence="2">
    <location>
        <begin position="1"/>
        <end position="26"/>
    </location>
</feature>
<sequence length="1629" mass="184381">MAAVLRQPLSLARKSSPPMGKINGVLPKPDCCQGMQRDEAIRNHRLKGELIIEEGKSNSYFKFNQVTGKGKGIAIDPDYRTPPTRQPHFQDHEASTSGMNIFVNKYGNSNAIPTLGSKINAISPNQINKIFHMNLRDNSVIKAVLEDSTPVNEDNVAVDLPDKNPEVDFATNPWMKKQIIKLNFCKDKVRLSEDGLAVKLVESAEIANAGKLECSLVTKVFGKVLPPHSVAWDLRRQWKRFGQFHFTTLGEGWYLCSFKSKEAIEEVLSGGPWFINNHIIGLERWTVDFSTNSLKGLSSPVWIRLPNLPLQCWDEENVALIASMVGVPLMLDGQMFCWGRREFARICVRIELDKPLPLGVWVDGMAGRFFQKVVYERIPSLCFNCGMVGHVKDSCTLKILLAKDSSNSSVDISARGHAARILSSGAQSYGPWLHAKSIRRVSLKKPLYKGLGKALNRGKTVVEKHLRTLNPGKEVCPVESGNEPDPKALLSASIQPVVLEVANGNCPVDVVQEEPNEASDPEVANGFKAIGDSAANLILGDNEKALIIEKGSSTVEAEMQVDIEGKGTPPSLSKALVFNKAKLSKEVKSLGPIDKLPRRKRKDGVGVQETSLYLKEVVRDNEVFFAGLVETKVSSLVREDIDKLIGVEWDFFHHPANGLSRGILVVWKRSEGYFEVVEDDAQVVLGYFHSFKSGRWQVATIYGSKDLVTRRSLWESIDKFLLDDSPSIIGGDFNCIVSKEDKRGGKRFSFSQGPQEMKQFLATNDLHEVGFIGPRFTWCNNKEGRSRIWERLDRCLINSVALQLVPLAFVKHLARVASDHSPIALKINEEHKISKRCFRFENIWRSYPASWNVVLKAWNRKVSGSNAEILKKKMSRALKALHYWNKNKLKELSSLKESLKKEIWELQIKEGVGAGLNQQDLLFLRCKVNELNSTLARLATWWNQRAKTSWLQEGDTNSKFFHSYATARRNAKLINQIKGDVEGVVFEQEQVEKVFLDYFSSKWRYRSTVTLDWPSNLHKIFGTDCVKLMARKSLNSDFRSITDHALAKLNAWGNRALSFAGKVLLIKSLLLSIPIFLSFISLVPKGILQNVDKLCRDFLWNKDKARKGLHYISWDVMCKPKVLGGLGIHSATAKTGPLRARITWRFIQYPNSLCNRIIMSKYGDNVWKGKCGKGQSPSWKILLDGASYLKNVIRWKISNGTKVDVLEDIWILDKPISKWSMFVNCIDLSEQSVSNLLSDDRTWNLQVLQKAFNPDLMNIVTSTKLFPDESEDKIELLNRHFGKSITALAYEAQMEFSGSGGESVFPYDFKKFKLLPKVELFWWRLCNNGIPTNSFLHYRGLIQTEFCPCDCNESENPEHVAVLCLQLHKIINRINAWGFRVPIFDSLSNCLNELKRLSRDNLNSVKLYCSTVYYSLKRRNQVKLGLKLTPINFLASSVLVAISYSFINLRNWDANLLRESDINWCPPPLGWIKINVDATLQRSYNAGIGAIIRDHKGQFLFAFGKNLNHWDISRLEMQAVLAIREHLQKWMTLQKGVIIEGDNKNVISWIQDSLLNNKGLEDVLGNKEIMFLNDFNQVIFNWIPRCCNKVADCCATLALDSSFVFDSFLVNQIPSSLAYLVKKECDYLR</sequence>
<feature type="domain" description="CCHC-type" evidence="3">
    <location>
        <begin position="382"/>
        <end position="395"/>
    </location>
</feature>
<dbReference type="Pfam" id="PF13456">
    <property type="entry name" value="RVT_3"/>
    <property type="match status" value="1"/>
</dbReference>
<keyword evidence="5" id="KW-1185">Reference proteome</keyword>
<dbReference type="EMBL" id="JANQDX010000004">
    <property type="protein sequence ID" value="KAL0925295.1"/>
    <property type="molecule type" value="Genomic_DNA"/>
</dbReference>
<dbReference type="Pfam" id="PF13966">
    <property type="entry name" value="zf-RVT"/>
    <property type="match status" value="1"/>
</dbReference>
<reference evidence="4 5" key="1">
    <citation type="journal article" date="2024" name="Plant Biotechnol. J.">
        <title>Dendrobium thyrsiflorum genome and its molecular insights into genes involved in important horticultural traits.</title>
        <authorList>
            <person name="Chen B."/>
            <person name="Wang J.Y."/>
            <person name="Zheng P.J."/>
            <person name="Li K.L."/>
            <person name="Liang Y.M."/>
            <person name="Chen X.F."/>
            <person name="Zhang C."/>
            <person name="Zhao X."/>
            <person name="He X."/>
            <person name="Zhang G.Q."/>
            <person name="Liu Z.J."/>
            <person name="Xu Q."/>
        </authorList>
    </citation>
    <scope>NUCLEOTIDE SEQUENCE [LARGE SCALE GENOMIC DNA]</scope>
    <source>
        <strain evidence="4">GZMU011</strain>
    </source>
</reference>
<dbReference type="InterPro" id="IPR036397">
    <property type="entry name" value="RNaseH_sf"/>
</dbReference>
<dbReference type="InterPro" id="IPR040256">
    <property type="entry name" value="At4g02000-like"/>
</dbReference>
<dbReference type="SUPFAM" id="SSF56219">
    <property type="entry name" value="DNase I-like"/>
    <property type="match status" value="1"/>
</dbReference>
<dbReference type="PROSITE" id="PS50158">
    <property type="entry name" value="ZF_CCHC"/>
    <property type="match status" value="1"/>
</dbReference>
<evidence type="ECO:0000313" key="4">
    <source>
        <dbReference type="EMBL" id="KAL0925295.1"/>
    </source>
</evidence>
<dbReference type="Pfam" id="PF03372">
    <property type="entry name" value="Exo_endo_phos"/>
    <property type="match status" value="1"/>
</dbReference>